<evidence type="ECO:0000313" key="2">
    <source>
        <dbReference type="EMBL" id="QYR52780.1"/>
    </source>
</evidence>
<dbReference type="InterPro" id="IPR050177">
    <property type="entry name" value="Lipid_A_modif_metabolic_enz"/>
</dbReference>
<dbReference type="InterPro" id="IPR036291">
    <property type="entry name" value="NAD(P)-bd_dom_sf"/>
</dbReference>
<dbReference type="Proteomes" id="UP000824755">
    <property type="component" value="Chromosome"/>
</dbReference>
<dbReference type="EMBL" id="CP080544">
    <property type="protein sequence ID" value="QYR52780.1"/>
    <property type="molecule type" value="Genomic_DNA"/>
</dbReference>
<reference evidence="2 3" key="1">
    <citation type="submission" date="2021-08" db="EMBL/GenBank/DDBJ databases">
        <title>Lysobacter sp. strain CJ11 Genome sequencing and assembly.</title>
        <authorList>
            <person name="Kim I."/>
        </authorList>
    </citation>
    <scope>NUCLEOTIDE SEQUENCE [LARGE SCALE GENOMIC DNA]</scope>
    <source>
        <strain evidence="2 3">CJ11</strain>
    </source>
</reference>
<dbReference type="Pfam" id="PF01370">
    <property type="entry name" value="Epimerase"/>
    <property type="match status" value="1"/>
</dbReference>
<dbReference type="InterPro" id="IPR001509">
    <property type="entry name" value="Epimerase_deHydtase"/>
</dbReference>
<name>A0ABX8WMB5_9GAMM</name>
<sequence>MILQYPPRTFLLTGTRSQLGAAVLPLLAARGDAVVAIAQEAGTDAPNLRWVTGRLPGIAVPTPPEGFDAILSFGPMEKLAAWLASQTERPARRVIATSSMSAVSKQSARFEEDRDIAQRLLSGEQSLRAACARWQIPCLILRPTMIYGLGLDQNLSSVVRASLRRKVFIAPQSDGLRQPVHAQDVATAALRAALLPTALDETIEIGGGERLTVREMFRRVYRSMPRHTLFVPAPLPMMQFLGAVSKRFRGAVSRLEVDLIADNARLHAALDMETRGFAPTAETWRNV</sequence>
<gene>
    <name evidence="2" type="ORF">H8L67_09405</name>
</gene>
<protein>
    <recommendedName>
        <fullName evidence="1">NAD-dependent epimerase/dehydratase domain-containing protein</fullName>
    </recommendedName>
</protein>
<dbReference type="RefSeq" id="WP_220379580.1">
    <property type="nucleotide sequence ID" value="NZ_CP080544.1"/>
</dbReference>
<proteinExistence type="predicted"/>
<dbReference type="PANTHER" id="PTHR43245">
    <property type="entry name" value="BIFUNCTIONAL POLYMYXIN RESISTANCE PROTEIN ARNA"/>
    <property type="match status" value="1"/>
</dbReference>
<feature type="domain" description="NAD-dependent epimerase/dehydratase" evidence="1">
    <location>
        <begin position="121"/>
        <end position="205"/>
    </location>
</feature>
<keyword evidence="3" id="KW-1185">Reference proteome</keyword>
<evidence type="ECO:0000259" key="1">
    <source>
        <dbReference type="Pfam" id="PF01370"/>
    </source>
</evidence>
<dbReference type="PANTHER" id="PTHR43245:SF51">
    <property type="entry name" value="SHORT CHAIN DEHYDROGENASE_REDUCTASE FAMILY 42E, MEMBER 2"/>
    <property type="match status" value="1"/>
</dbReference>
<dbReference type="SUPFAM" id="SSF51735">
    <property type="entry name" value="NAD(P)-binding Rossmann-fold domains"/>
    <property type="match status" value="1"/>
</dbReference>
<organism evidence="2 3">
    <name type="scientific">Lysobacter soyae</name>
    <dbReference type="NCBI Taxonomy" id="2764185"/>
    <lineage>
        <taxon>Bacteria</taxon>
        <taxon>Pseudomonadati</taxon>
        <taxon>Pseudomonadota</taxon>
        <taxon>Gammaproteobacteria</taxon>
        <taxon>Lysobacterales</taxon>
        <taxon>Lysobacteraceae</taxon>
        <taxon>Lysobacter</taxon>
    </lineage>
</organism>
<evidence type="ECO:0000313" key="3">
    <source>
        <dbReference type="Proteomes" id="UP000824755"/>
    </source>
</evidence>
<dbReference type="Gene3D" id="3.40.50.720">
    <property type="entry name" value="NAD(P)-binding Rossmann-like Domain"/>
    <property type="match status" value="1"/>
</dbReference>
<accession>A0ABX8WMB5</accession>